<evidence type="ECO:0008006" key="3">
    <source>
        <dbReference type="Google" id="ProtNLM"/>
    </source>
</evidence>
<evidence type="ECO:0000313" key="1">
    <source>
        <dbReference type="EMBL" id="EQB39679.1"/>
    </source>
</evidence>
<dbReference type="eggNOG" id="COG0115">
    <property type="taxonomic scope" value="Bacteria"/>
</dbReference>
<dbReference type="InterPro" id="IPR043131">
    <property type="entry name" value="BCAT-like_N"/>
</dbReference>
<gene>
    <name evidence="1" type="ORF">M947_06700</name>
</gene>
<keyword evidence="2" id="KW-1185">Reference proteome</keyword>
<dbReference type="InterPro" id="IPR043132">
    <property type="entry name" value="BCAT-like_C"/>
</dbReference>
<proteinExistence type="predicted"/>
<dbReference type="Gene3D" id="3.20.10.10">
    <property type="entry name" value="D-amino Acid Aminotransferase, subunit A, domain 2"/>
    <property type="match status" value="1"/>
</dbReference>
<name>T0KRU0_9BACT</name>
<dbReference type="EMBL" id="AUPZ01000007">
    <property type="protein sequence ID" value="EQB39679.1"/>
    <property type="molecule type" value="Genomic_DNA"/>
</dbReference>
<organism evidence="1 2">
    <name type="scientific">Sulfurimonas hongkongensis</name>
    <dbReference type="NCBI Taxonomy" id="1172190"/>
    <lineage>
        <taxon>Bacteria</taxon>
        <taxon>Pseudomonadati</taxon>
        <taxon>Campylobacterota</taxon>
        <taxon>Epsilonproteobacteria</taxon>
        <taxon>Campylobacterales</taxon>
        <taxon>Sulfurimonadaceae</taxon>
        <taxon>Sulfurimonas</taxon>
    </lineage>
</organism>
<dbReference type="InterPro" id="IPR036038">
    <property type="entry name" value="Aminotransferase-like"/>
</dbReference>
<dbReference type="Proteomes" id="UP000015520">
    <property type="component" value="Unassembled WGS sequence"/>
</dbReference>
<dbReference type="RefSeq" id="WP_021287602.1">
    <property type="nucleotide sequence ID" value="NZ_AUPZ01000007.1"/>
</dbReference>
<dbReference type="SUPFAM" id="SSF56752">
    <property type="entry name" value="D-aminoacid aminotransferase-like PLP-dependent enzymes"/>
    <property type="match status" value="1"/>
</dbReference>
<comment type="caution">
    <text evidence="1">The sequence shown here is derived from an EMBL/GenBank/DDBJ whole genome shotgun (WGS) entry which is preliminary data.</text>
</comment>
<dbReference type="InterPro" id="IPR001544">
    <property type="entry name" value="Aminotrans_IV"/>
</dbReference>
<dbReference type="Pfam" id="PF01063">
    <property type="entry name" value="Aminotran_4"/>
    <property type="match status" value="1"/>
</dbReference>
<dbReference type="OrthoDB" id="1148709at2"/>
<dbReference type="Gene3D" id="3.30.470.10">
    <property type="match status" value="1"/>
</dbReference>
<dbReference type="AlphaFoldDB" id="T0KRU0"/>
<dbReference type="STRING" id="1172190.M947_06700"/>
<sequence>MKKTFFETIRVADGNILHLDYHQKRYESVLSLLDAKEFKNLKEYIKPPSSGLYRCRIVYDENELGVEFFKYKKREIKSLKLVYDDEITYAYKSSQREHLDKLFTQRGLCDDVLIVKNSFITDTTIANVAFLRDGLWYTPKTPLLCGTTRERLLDEGKIILKNIRVDELSLYSGLALMNAMIDFDIITLDNLKDTIC</sequence>
<reference evidence="1 2" key="1">
    <citation type="submission" date="2013-07" db="EMBL/GenBank/DDBJ databases">
        <title>Sulfurimonas hongkongensis AST-10 Genome Sequencing.</title>
        <authorList>
            <person name="Cai L."/>
            <person name="Zhang T."/>
        </authorList>
    </citation>
    <scope>NUCLEOTIDE SEQUENCE [LARGE SCALE GENOMIC DNA]</scope>
    <source>
        <strain evidence="1 2">AST-10</strain>
    </source>
</reference>
<accession>T0KRU0</accession>
<evidence type="ECO:0000313" key="2">
    <source>
        <dbReference type="Proteomes" id="UP000015520"/>
    </source>
</evidence>
<protein>
    <recommendedName>
        <fullName evidence="3">Branched-chain amino acid aminotransferase</fullName>
    </recommendedName>
</protein>
<dbReference type="GO" id="GO:0003824">
    <property type="term" value="F:catalytic activity"/>
    <property type="evidence" value="ECO:0007669"/>
    <property type="project" value="InterPro"/>
</dbReference>
<dbReference type="PATRIC" id="fig|1172190.3.peg.1299"/>